<reference evidence="2 3" key="1">
    <citation type="submission" date="2019-04" db="EMBL/GenBank/DDBJ databases">
        <title>Crenobacter sp. nov.</title>
        <authorList>
            <person name="Shi S."/>
        </authorList>
    </citation>
    <scope>NUCLEOTIDE SEQUENCE [LARGE SCALE GENOMIC DNA]</scope>
    <source>
        <strain evidence="2 3">GY 70310</strain>
    </source>
</reference>
<dbReference type="InterPro" id="IPR038765">
    <property type="entry name" value="Papain-like_cys_pep_sf"/>
</dbReference>
<dbReference type="InterPro" id="IPR002931">
    <property type="entry name" value="Transglutaminase-like"/>
</dbReference>
<evidence type="ECO:0000259" key="1">
    <source>
        <dbReference type="SMART" id="SM00460"/>
    </source>
</evidence>
<comment type="caution">
    <text evidence="2">The sequence shown here is derived from an EMBL/GenBank/DDBJ whole genome shotgun (WGS) entry which is preliminary data.</text>
</comment>
<dbReference type="PANTHER" id="PTHR33490">
    <property type="entry name" value="BLR5614 PROTEIN-RELATED"/>
    <property type="match status" value="1"/>
</dbReference>
<evidence type="ECO:0000313" key="3">
    <source>
        <dbReference type="Proteomes" id="UP000308891"/>
    </source>
</evidence>
<dbReference type="Pfam" id="PF08379">
    <property type="entry name" value="Bact_transglu_N"/>
    <property type="match status" value="1"/>
</dbReference>
<dbReference type="SMART" id="SM00460">
    <property type="entry name" value="TGc"/>
    <property type="match status" value="1"/>
</dbReference>
<dbReference type="Proteomes" id="UP000308891">
    <property type="component" value="Unassembled WGS sequence"/>
</dbReference>
<dbReference type="EMBL" id="STGJ01000015">
    <property type="protein sequence ID" value="TIC79844.1"/>
    <property type="molecule type" value="Genomic_DNA"/>
</dbReference>
<dbReference type="Pfam" id="PF01841">
    <property type="entry name" value="Transglut_core"/>
    <property type="match status" value="1"/>
</dbReference>
<dbReference type="RefSeq" id="WP_136554819.1">
    <property type="nucleotide sequence ID" value="NZ_STGJ01000015.1"/>
</dbReference>
<keyword evidence="3" id="KW-1185">Reference proteome</keyword>
<gene>
    <name evidence="2" type="ORF">E5K04_13040</name>
</gene>
<dbReference type="AlphaFoldDB" id="A0A4T0UM86"/>
<dbReference type="SUPFAM" id="SSF54001">
    <property type="entry name" value="Cysteine proteinases"/>
    <property type="match status" value="1"/>
</dbReference>
<proteinExistence type="predicted"/>
<name>A0A4T0UM86_9NEIS</name>
<dbReference type="Gene3D" id="3.10.620.30">
    <property type="match status" value="1"/>
</dbReference>
<feature type="domain" description="Transglutaminase-like" evidence="1">
    <location>
        <begin position="151"/>
        <end position="213"/>
    </location>
</feature>
<dbReference type="PANTHER" id="PTHR33490:SF6">
    <property type="entry name" value="SLL1049 PROTEIN"/>
    <property type="match status" value="1"/>
</dbReference>
<dbReference type="OrthoDB" id="5438043at2"/>
<protein>
    <submittedName>
        <fullName evidence="2">Transglutaminase family protein</fullName>
    </submittedName>
</protein>
<dbReference type="InterPro" id="IPR013589">
    <property type="entry name" value="Bac_transglu_N"/>
</dbReference>
<organism evidence="2 3">
    <name type="scientific">Crenobacter intestini</name>
    <dbReference type="NCBI Taxonomy" id="2563443"/>
    <lineage>
        <taxon>Bacteria</taxon>
        <taxon>Pseudomonadati</taxon>
        <taxon>Pseudomonadota</taxon>
        <taxon>Betaproteobacteria</taxon>
        <taxon>Neisseriales</taxon>
        <taxon>Neisseriaceae</taxon>
        <taxon>Crenobacter</taxon>
    </lineage>
</organism>
<sequence length="259" mass="27435">MRLRIRHETCYRYDGAPARSTQLLRLTPADSAAQRVLAWRLTLPGAASEGVDGFGNRTHLVTLEGPHHEIRLLAEGEVETRAAGPDPAPGPLDVRVYLRQSALTAASAAIAGLASGTAPTSAGCASLALRVLEAMPYRPGATTAGTTAADALALGAGVCQDHTQVFVAACRTLALPARYVSGYLLNEDETHAASHAWAEVWLDEAWHGFDVSNARAPDEHHLRLAVGLDYLDACPVRGVRLGGGDETHRAHADVRASEE</sequence>
<evidence type="ECO:0000313" key="2">
    <source>
        <dbReference type="EMBL" id="TIC79844.1"/>
    </source>
</evidence>
<accession>A0A4T0UM86</accession>